<dbReference type="GO" id="GO:0016020">
    <property type="term" value="C:membrane"/>
    <property type="evidence" value="ECO:0007669"/>
    <property type="project" value="InterPro"/>
</dbReference>
<feature type="compositionally biased region" description="Low complexity" evidence="3">
    <location>
        <begin position="263"/>
        <end position="277"/>
    </location>
</feature>
<evidence type="ECO:0000313" key="4">
    <source>
        <dbReference type="EMBL" id="OXC75900.1"/>
    </source>
</evidence>
<organism evidence="4 5">
    <name type="scientific">Caballeronia sordidicola</name>
    <name type="common">Burkholderia sordidicola</name>
    <dbReference type="NCBI Taxonomy" id="196367"/>
    <lineage>
        <taxon>Bacteria</taxon>
        <taxon>Pseudomonadati</taxon>
        <taxon>Pseudomonadota</taxon>
        <taxon>Betaproteobacteria</taxon>
        <taxon>Burkholderiales</taxon>
        <taxon>Burkholderiaceae</taxon>
        <taxon>Caballeronia</taxon>
    </lineage>
</organism>
<dbReference type="GO" id="GO:0120010">
    <property type="term" value="P:intermembrane phospholipid transfer"/>
    <property type="evidence" value="ECO:0007669"/>
    <property type="project" value="TreeGrafter"/>
</dbReference>
<keyword evidence="2" id="KW-0732">Signal</keyword>
<evidence type="ECO:0000256" key="2">
    <source>
        <dbReference type="ARBA" id="ARBA00022729"/>
    </source>
</evidence>
<evidence type="ECO:0000256" key="1">
    <source>
        <dbReference type="ARBA" id="ARBA00010634"/>
    </source>
</evidence>
<protein>
    <submittedName>
        <fullName evidence="4">Nucleoside ABC transporter, periplasmic nucleoside-binding protein</fullName>
    </submittedName>
</protein>
<dbReference type="Pfam" id="PF04333">
    <property type="entry name" value="MlaA"/>
    <property type="match status" value="1"/>
</dbReference>
<feature type="compositionally biased region" description="Low complexity" evidence="3">
    <location>
        <begin position="229"/>
        <end position="246"/>
    </location>
</feature>
<dbReference type="InterPro" id="IPR007428">
    <property type="entry name" value="MlaA"/>
</dbReference>
<accession>A0A226WYQ8</accession>
<dbReference type="PANTHER" id="PTHR30035:SF3">
    <property type="entry name" value="INTERMEMBRANE PHOSPHOLIPID TRANSPORT SYSTEM LIPOPROTEIN MLAA"/>
    <property type="match status" value="1"/>
</dbReference>
<dbReference type="EMBL" id="MTHB01000159">
    <property type="protein sequence ID" value="OXC75900.1"/>
    <property type="molecule type" value="Genomic_DNA"/>
</dbReference>
<proteinExistence type="inferred from homology"/>
<evidence type="ECO:0000313" key="5">
    <source>
        <dbReference type="Proteomes" id="UP000214720"/>
    </source>
</evidence>
<comment type="caution">
    <text evidence="4">The sequence shown here is derived from an EMBL/GenBank/DDBJ whole genome shotgun (WGS) entry which is preliminary data.</text>
</comment>
<dbReference type="AlphaFoldDB" id="A0A226WYQ8"/>
<feature type="region of interest" description="Disordered" evidence="3">
    <location>
        <begin position="227"/>
        <end position="277"/>
    </location>
</feature>
<gene>
    <name evidence="4" type="ORF">BSU04_24600</name>
</gene>
<comment type="similarity">
    <text evidence="1">Belongs to the MlaA family.</text>
</comment>
<evidence type="ECO:0000256" key="3">
    <source>
        <dbReference type="SAM" id="MobiDB-lite"/>
    </source>
</evidence>
<name>A0A226WYQ8_CABSO</name>
<dbReference type="PRINTS" id="PR01805">
    <property type="entry name" value="VACJLIPOPROT"/>
</dbReference>
<dbReference type="Proteomes" id="UP000214720">
    <property type="component" value="Unassembled WGS sequence"/>
</dbReference>
<sequence>MLLAAAFALSGCATGPTAKPGDPLEPMNREIFKFNDAADKYVARPIATGYVKVTPVPVRTAISSFFSNIGDIGNFANNLLQLKITDASEDLMRIAINSTFGIGGLIDWATPAGLPKHNQDFGLTLGHYGVPSGPYLVLPLLGPSSVRDSTNWIASYPLNPGTYLSTEASVSMFVVQFVSARADLLGATDILSQAALDKYAFVRDAYTQRRQYLLTGAANAALPDYGDESGTTAAPPGAASATAAPAKPGMGGSSSSQGLPNYADPGAAAPASAPAGK</sequence>
<reference evidence="5" key="1">
    <citation type="submission" date="2017-01" db="EMBL/GenBank/DDBJ databases">
        <title>Genome Analysis of Deinococcus marmoris KOPRI26562.</title>
        <authorList>
            <person name="Kim J.H."/>
            <person name="Oh H.-M."/>
        </authorList>
    </citation>
    <scope>NUCLEOTIDE SEQUENCE [LARGE SCALE GENOMIC DNA]</scope>
    <source>
        <strain evidence="5">PAMC 26633</strain>
    </source>
</reference>
<dbReference type="PANTHER" id="PTHR30035">
    <property type="entry name" value="LIPOPROTEIN VACJ-RELATED"/>
    <property type="match status" value="1"/>
</dbReference>